<name>A0A1W9S1Z6_9BACT</name>
<dbReference type="GO" id="GO:0010181">
    <property type="term" value="F:FMN binding"/>
    <property type="evidence" value="ECO:0007669"/>
    <property type="project" value="InterPro"/>
</dbReference>
<dbReference type="SMART" id="SM00903">
    <property type="entry name" value="Flavin_Reduct"/>
    <property type="match status" value="1"/>
</dbReference>
<dbReference type="PANTHER" id="PTHR30466:SF1">
    <property type="entry name" value="FMN REDUCTASE (NADH) RUTF"/>
    <property type="match status" value="1"/>
</dbReference>
<proteinExistence type="predicted"/>
<dbReference type="PANTHER" id="PTHR30466">
    <property type="entry name" value="FLAVIN REDUCTASE"/>
    <property type="match status" value="1"/>
</dbReference>
<gene>
    <name evidence="3" type="ORF">B6D57_02360</name>
</gene>
<evidence type="ECO:0000259" key="2">
    <source>
        <dbReference type="SMART" id="SM00903"/>
    </source>
</evidence>
<accession>A0A1W9S1Z6</accession>
<keyword evidence="1" id="KW-0560">Oxidoreductase</keyword>
<dbReference type="InterPro" id="IPR050268">
    <property type="entry name" value="NADH-dep_flavin_reductase"/>
</dbReference>
<dbReference type="SUPFAM" id="SSF50475">
    <property type="entry name" value="FMN-binding split barrel"/>
    <property type="match status" value="1"/>
</dbReference>
<evidence type="ECO:0000256" key="1">
    <source>
        <dbReference type="ARBA" id="ARBA00023002"/>
    </source>
</evidence>
<dbReference type="EMBL" id="NATQ01000035">
    <property type="protein sequence ID" value="OQX90672.1"/>
    <property type="molecule type" value="Genomic_DNA"/>
</dbReference>
<dbReference type="Proteomes" id="UP000192611">
    <property type="component" value="Unassembled WGS sequence"/>
</dbReference>
<sequence length="175" mass="19515">MNRKALHKISYGMYIVSSRNGDKFNGQIANSVFQVTAEPPRLAVCINKKNLTHEYIECSGVLSVSVMSVNTPMKQIGLFGFRSGRDVDKFGSVEYFTAKTGSPIVNENSVAYVECKIQNKHDVGTHTIFICEIVYADIICDEEPMTYAYYHHIKGGKSPETAPTFLGYKKEERGG</sequence>
<organism evidence="3 4">
    <name type="scientific">Candidatus Coatesbacteria bacterium 4484_99</name>
    <dbReference type="NCBI Taxonomy" id="1970774"/>
    <lineage>
        <taxon>Bacteria</taxon>
        <taxon>Candidatus Coatesiibacteriota</taxon>
    </lineage>
</organism>
<dbReference type="Gene3D" id="2.30.110.10">
    <property type="entry name" value="Electron Transport, Fmn-binding Protein, Chain A"/>
    <property type="match status" value="1"/>
</dbReference>
<dbReference type="AlphaFoldDB" id="A0A1W9S1Z6"/>
<dbReference type="InterPro" id="IPR012349">
    <property type="entry name" value="Split_barrel_FMN-bd"/>
</dbReference>
<dbReference type="GO" id="GO:0042602">
    <property type="term" value="F:riboflavin reductase (NADPH) activity"/>
    <property type="evidence" value="ECO:0007669"/>
    <property type="project" value="TreeGrafter"/>
</dbReference>
<evidence type="ECO:0000313" key="3">
    <source>
        <dbReference type="EMBL" id="OQX90672.1"/>
    </source>
</evidence>
<feature type="domain" description="Flavin reductase like" evidence="2">
    <location>
        <begin position="6"/>
        <end position="156"/>
    </location>
</feature>
<comment type="caution">
    <text evidence="3">The sequence shown here is derived from an EMBL/GenBank/DDBJ whole genome shotgun (WGS) entry which is preliminary data.</text>
</comment>
<dbReference type="InterPro" id="IPR002563">
    <property type="entry name" value="Flavin_Rdtase-like_dom"/>
</dbReference>
<protein>
    <submittedName>
        <fullName evidence="3">Flavin reductase</fullName>
    </submittedName>
</protein>
<evidence type="ECO:0000313" key="4">
    <source>
        <dbReference type="Proteomes" id="UP000192611"/>
    </source>
</evidence>
<reference evidence="4" key="1">
    <citation type="submission" date="2017-03" db="EMBL/GenBank/DDBJ databases">
        <title>Novel pathways for hydrocarbon cycling and metabolic interdependencies in hydrothermal sediment communities.</title>
        <authorList>
            <person name="Dombrowski N."/>
            <person name="Seitz K."/>
            <person name="Teske A."/>
            <person name="Baker B."/>
        </authorList>
    </citation>
    <scope>NUCLEOTIDE SEQUENCE [LARGE SCALE GENOMIC DNA]</scope>
</reference>
<dbReference type="Pfam" id="PF01613">
    <property type="entry name" value="Flavin_Reduct"/>
    <property type="match status" value="1"/>
</dbReference>